<sequence>MVMLATWLLCACGHDFDDKISESSYAVKVSSKADTEGAILGQIIIQTLEHNGIRTIHQLQLGDTQTVRSALLAGKIDIYPEYTGNGAFLIGEPNDPVWKDAAAAYAHIQKVDAQTNQVIWLTPAPTNNVWSIALRRDLVDAHGLNSLGDLARWLNTGKNDFKLVASAEFVKRPDALKAMEQAYGFSLRPEQLIVLEGGDTSTMIQAAGQGTKGINAAMVYGTDEAIMSAFNLIILSDSKGSEIVYQPTPIIRESILMAKPRIKEVLDPVFRSLTAQNLKKLNARVTLESVDAKQVAIDYLKEEGFMK</sequence>
<accession>A0A8J3CL51</accession>
<organism evidence="2 3">
    <name type="scientific">Formosimonas limnophila</name>
    <dbReference type="NCBI Taxonomy" id="1384487"/>
    <lineage>
        <taxon>Bacteria</taxon>
        <taxon>Pseudomonadati</taxon>
        <taxon>Pseudomonadota</taxon>
        <taxon>Betaproteobacteria</taxon>
        <taxon>Burkholderiales</taxon>
        <taxon>Burkholderiaceae</taxon>
        <taxon>Formosimonas</taxon>
    </lineage>
</organism>
<dbReference type="Gene3D" id="3.40.190.120">
    <property type="entry name" value="Osmoprotection protein (prox), domain 2"/>
    <property type="match status" value="1"/>
</dbReference>
<dbReference type="GO" id="GO:0022857">
    <property type="term" value="F:transmembrane transporter activity"/>
    <property type="evidence" value="ECO:0007669"/>
    <property type="project" value="InterPro"/>
</dbReference>
<dbReference type="GO" id="GO:0043190">
    <property type="term" value="C:ATP-binding cassette (ABC) transporter complex"/>
    <property type="evidence" value="ECO:0007669"/>
    <property type="project" value="InterPro"/>
</dbReference>
<keyword evidence="3" id="KW-1185">Reference proteome</keyword>
<dbReference type="EMBL" id="BMZG01000001">
    <property type="protein sequence ID" value="GHA64969.1"/>
    <property type="molecule type" value="Genomic_DNA"/>
</dbReference>
<protein>
    <submittedName>
        <fullName evidence="2">ABC transporter substrate-binding protein</fullName>
    </submittedName>
</protein>
<reference evidence="2" key="1">
    <citation type="journal article" date="2014" name="Int. J. Syst. Evol. Microbiol.">
        <title>Complete genome sequence of Corynebacterium casei LMG S-19264T (=DSM 44701T), isolated from a smear-ripened cheese.</title>
        <authorList>
            <consortium name="US DOE Joint Genome Institute (JGI-PGF)"/>
            <person name="Walter F."/>
            <person name="Albersmeier A."/>
            <person name="Kalinowski J."/>
            <person name="Ruckert C."/>
        </authorList>
    </citation>
    <scope>NUCLEOTIDE SEQUENCE</scope>
    <source>
        <strain evidence="2">KCTC 32501</strain>
    </source>
</reference>
<gene>
    <name evidence="2" type="ORF">GCM10009007_01770</name>
</gene>
<dbReference type="InterPro" id="IPR007210">
    <property type="entry name" value="ABC_Gly_betaine_transp_sub-bd"/>
</dbReference>
<evidence type="ECO:0000313" key="3">
    <source>
        <dbReference type="Proteomes" id="UP000614287"/>
    </source>
</evidence>
<reference evidence="2" key="2">
    <citation type="submission" date="2020-09" db="EMBL/GenBank/DDBJ databases">
        <authorList>
            <person name="Sun Q."/>
            <person name="Kim S."/>
        </authorList>
    </citation>
    <scope>NUCLEOTIDE SEQUENCE</scope>
    <source>
        <strain evidence="2">KCTC 32501</strain>
    </source>
</reference>
<evidence type="ECO:0000313" key="2">
    <source>
        <dbReference type="EMBL" id="GHA64969.1"/>
    </source>
</evidence>
<comment type="caution">
    <text evidence="2">The sequence shown here is derived from an EMBL/GenBank/DDBJ whole genome shotgun (WGS) entry which is preliminary data.</text>
</comment>
<dbReference type="Proteomes" id="UP000614287">
    <property type="component" value="Unassembled WGS sequence"/>
</dbReference>
<dbReference type="Gene3D" id="3.40.190.10">
    <property type="entry name" value="Periplasmic binding protein-like II"/>
    <property type="match status" value="1"/>
</dbReference>
<name>A0A8J3CL51_9BURK</name>
<feature type="domain" description="ABC-type glycine betaine transport system substrate-binding" evidence="1">
    <location>
        <begin position="27"/>
        <end position="302"/>
    </location>
</feature>
<proteinExistence type="predicted"/>
<dbReference type="AlphaFoldDB" id="A0A8J3CL51"/>
<evidence type="ECO:0000259" key="1">
    <source>
        <dbReference type="Pfam" id="PF04069"/>
    </source>
</evidence>
<dbReference type="SUPFAM" id="SSF53850">
    <property type="entry name" value="Periplasmic binding protein-like II"/>
    <property type="match status" value="1"/>
</dbReference>
<dbReference type="Pfam" id="PF04069">
    <property type="entry name" value="OpuAC"/>
    <property type="match status" value="1"/>
</dbReference>